<keyword evidence="4" id="KW-1185">Reference proteome</keyword>
<sequence>MDPDTFRGGLEEASADVYWRRRMALLVGVLVVVAVVAWACSSTSNPDRVAKPAPSGSAAPDPILASLRASRTPRPSVTPKPAANKTTPTPAAPTAEARRPGDRCSPDDLVLSLRTEQEVYPGGVRPRFMLTLVNTGHVMCTADVGPRAIELRITSGEDRIWSSADCISGAGVDIRRLERGIPYVRPVEWDRMRSAQSCGSARLNARPGTYVAVVRADELNSPKAVFHLR</sequence>
<keyword evidence="2" id="KW-0812">Transmembrane</keyword>
<feature type="compositionally biased region" description="Low complexity" evidence="1">
    <location>
        <begin position="79"/>
        <end position="95"/>
    </location>
</feature>
<evidence type="ECO:0000256" key="1">
    <source>
        <dbReference type="SAM" id="MobiDB-lite"/>
    </source>
</evidence>
<reference evidence="3 4" key="1">
    <citation type="submission" date="2020-08" db="EMBL/GenBank/DDBJ databases">
        <title>Genomic Encyclopedia of Type Strains, Phase IV (KMG-IV): sequencing the most valuable type-strain genomes for metagenomic binning, comparative biology and taxonomic classification.</title>
        <authorList>
            <person name="Goeker M."/>
        </authorList>
    </citation>
    <scope>NUCLEOTIDE SEQUENCE [LARGE SCALE GENOMIC DNA]</scope>
    <source>
        <strain evidence="3 4">DSM 45615</strain>
    </source>
</reference>
<organism evidence="3 4">
    <name type="scientific">Thermocatellispora tengchongensis</name>
    <dbReference type="NCBI Taxonomy" id="1073253"/>
    <lineage>
        <taxon>Bacteria</taxon>
        <taxon>Bacillati</taxon>
        <taxon>Actinomycetota</taxon>
        <taxon>Actinomycetes</taxon>
        <taxon>Streptosporangiales</taxon>
        <taxon>Streptosporangiaceae</taxon>
        <taxon>Thermocatellispora</taxon>
    </lineage>
</organism>
<dbReference type="AlphaFoldDB" id="A0A840PRB5"/>
<dbReference type="RefSeq" id="WP_185057097.1">
    <property type="nucleotide sequence ID" value="NZ_BAABIX010000056.1"/>
</dbReference>
<name>A0A840PRB5_9ACTN</name>
<keyword evidence="2" id="KW-1133">Transmembrane helix</keyword>
<protein>
    <recommendedName>
        <fullName evidence="5">MucR family transcriptional regulator</fullName>
    </recommendedName>
</protein>
<dbReference type="Proteomes" id="UP000578449">
    <property type="component" value="Unassembled WGS sequence"/>
</dbReference>
<accession>A0A840PRB5</accession>
<evidence type="ECO:0000256" key="2">
    <source>
        <dbReference type="SAM" id="Phobius"/>
    </source>
</evidence>
<evidence type="ECO:0000313" key="3">
    <source>
        <dbReference type="EMBL" id="MBB5140301.1"/>
    </source>
</evidence>
<keyword evidence="2" id="KW-0472">Membrane</keyword>
<feature type="compositionally biased region" description="Basic and acidic residues" evidence="1">
    <location>
        <begin position="96"/>
        <end position="106"/>
    </location>
</feature>
<gene>
    <name evidence="3" type="ORF">HNP84_010068</name>
</gene>
<evidence type="ECO:0008006" key="5">
    <source>
        <dbReference type="Google" id="ProtNLM"/>
    </source>
</evidence>
<feature type="transmembrane region" description="Helical" evidence="2">
    <location>
        <begin position="23"/>
        <end position="39"/>
    </location>
</feature>
<comment type="caution">
    <text evidence="3">The sequence shown here is derived from an EMBL/GenBank/DDBJ whole genome shotgun (WGS) entry which is preliminary data.</text>
</comment>
<evidence type="ECO:0000313" key="4">
    <source>
        <dbReference type="Proteomes" id="UP000578449"/>
    </source>
</evidence>
<proteinExistence type="predicted"/>
<dbReference type="EMBL" id="JACHGN010000040">
    <property type="protein sequence ID" value="MBB5140301.1"/>
    <property type="molecule type" value="Genomic_DNA"/>
</dbReference>
<feature type="region of interest" description="Disordered" evidence="1">
    <location>
        <begin position="70"/>
        <end position="106"/>
    </location>
</feature>